<feature type="compositionally biased region" description="Low complexity" evidence="1">
    <location>
        <begin position="55"/>
        <end position="68"/>
    </location>
</feature>
<proteinExistence type="predicted"/>
<dbReference type="InterPro" id="IPR052635">
    <property type="entry name" value="Sec_Metab_Biosynth_Reg"/>
</dbReference>
<dbReference type="AlphaFoldDB" id="A0A8K0SDS8"/>
<feature type="compositionally biased region" description="Acidic residues" evidence="1">
    <location>
        <begin position="1"/>
        <end position="10"/>
    </location>
</feature>
<dbReference type="Proteomes" id="UP000813444">
    <property type="component" value="Unassembled WGS sequence"/>
</dbReference>
<keyword evidence="3" id="KW-1185">Reference proteome</keyword>
<comment type="caution">
    <text evidence="2">The sequence shown here is derived from an EMBL/GenBank/DDBJ whole genome shotgun (WGS) entry which is preliminary data.</text>
</comment>
<dbReference type="SUPFAM" id="SSF57959">
    <property type="entry name" value="Leucine zipper domain"/>
    <property type="match status" value="1"/>
</dbReference>
<reference evidence="2" key="1">
    <citation type="journal article" date="2021" name="Nat. Commun.">
        <title>Genetic determinants of endophytism in the Arabidopsis root mycobiome.</title>
        <authorList>
            <person name="Mesny F."/>
            <person name="Miyauchi S."/>
            <person name="Thiergart T."/>
            <person name="Pickel B."/>
            <person name="Atanasova L."/>
            <person name="Karlsson M."/>
            <person name="Huettel B."/>
            <person name="Barry K.W."/>
            <person name="Haridas S."/>
            <person name="Chen C."/>
            <person name="Bauer D."/>
            <person name="Andreopoulos W."/>
            <person name="Pangilinan J."/>
            <person name="LaButti K."/>
            <person name="Riley R."/>
            <person name="Lipzen A."/>
            <person name="Clum A."/>
            <person name="Drula E."/>
            <person name="Henrissat B."/>
            <person name="Kohler A."/>
            <person name="Grigoriev I.V."/>
            <person name="Martin F.M."/>
            <person name="Hacquard S."/>
        </authorList>
    </citation>
    <scope>NUCLEOTIDE SEQUENCE</scope>
    <source>
        <strain evidence="2">MPI-CAGE-CH-0235</strain>
    </source>
</reference>
<accession>A0A8K0SDS8</accession>
<dbReference type="GO" id="GO:0003700">
    <property type="term" value="F:DNA-binding transcription factor activity"/>
    <property type="evidence" value="ECO:0007669"/>
    <property type="project" value="InterPro"/>
</dbReference>
<dbReference type="PANTHER" id="PTHR39607">
    <property type="entry name" value="XANTHOCILLIN BIOSYNTHESIS CLUSTER TRANSCRIPTION FACTOR XANC-RELATED"/>
    <property type="match status" value="1"/>
</dbReference>
<dbReference type="InterPro" id="IPR046347">
    <property type="entry name" value="bZIP_sf"/>
</dbReference>
<feature type="region of interest" description="Disordered" evidence="1">
    <location>
        <begin position="89"/>
        <end position="143"/>
    </location>
</feature>
<dbReference type="PANTHER" id="PTHR39607:SF3">
    <property type="entry name" value="BZIP DOMAIN-CONTAINING PROTEIN"/>
    <property type="match status" value="1"/>
</dbReference>
<name>A0A8K0SDS8_9HYPO</name>
<dbReference type="EMBL" id="JAGPNK010000014">
    <property type="protein sequence ID" value="KAH7309180.1"/>
    <property type="molecule type" value="Genomic_DNA"/>
</dbReference>
<evidence type="ECO:0000313" key="2">
    <source>
        <dbReference type="EMBL" id="KAH7309180.1"/>
    </source>
</evidence>
<dbReference type="CDD" id="cd14688">
    <property type="entry name" value="bZIP_YAP"/>
    <property type="match status" value="1"/>
</dbReference>
<evidence type="ECO:0000313" key="3">
    <source>
        <dbReference type="Proteomes" id="UP000813444"/>
    </source>
</evidence>
<sequence length="386" mass="43286">MALNDDDWSEISDPKTRKRVQNRLAQRNYRKNLKMRVEELERQLAEKYTTEPKNTSASTASSSSAMSGGPFSFSRIDYMMLDQLSCNSSPPLALPNSGNAAHRNPPTVPNKKNDKHSGSGHAGENPPRSEDLGVTAHPCSDSDTQSLVNPCDMEWDMNQLLFDASISPNFDVSLTDSRVPENPDTGKGHPSCGAREVKEDCSAVERLEHVLEVMNRSGFESLESLMSEYYTADFRPFPRLAGLQHLSRNRKLPSLLADLRINAASWTEWEAQGYKSEIVWSAESILTAERRKLPSALQQLMERDGENGLCDDTQNGVPDLASIIAIFQREVPYLWTLVSSLTTENAYTGTQDDMQQALALMMIFRFPKGAARKKMYNIIRRCLDEE</sequence>
<dbReference type="OrthoDB" id="194358at2759"/>
<protein>
    <recommendedName>
        <fullName evidence="4">BZIP domain-containing protein</fullName>
    </recommendedName>
</protein>
<evidence type="ECO:0000256" key="1">
    <source>
        <dbReference type="SAM" id="MobiDB-lite"/>
    </source>
</evidence>
<gene>
    <name evidence="2" type="ORF">B0I35DRAFT_95203</name>
</gene>
<evidence type="ECO:0008006" key="4">
    <source>
        <dbReference type="Google" id="ProtNLM"/>
    </source>
</evidence>
<feature type="compositionally biased region" description="Basic and acidic residues" evidence="1">
    <location>
        <begin position="35"/>
        <end position="50"/>
    </location>
</feature>
<dbReference type="Gene3D" id="1.20.5.170">
    <property type="match status" value="1"/>
</dbReference>
<feature type="region of interest" description="Disordered" evidence="1">
    <location>
        <begin position="1"/>
        <end position="68"/>
    </location>
</feature>
<organism evidence="2 3">
    <name type="scientific">Stachybotrys elegans</name>
    <dbReference type="NCBI Taxonomy" id="80388"/>
    <lineage>
        <taxon>Eukaryota</taxon>
        <taxon>Fungi</taxon>
        <taxon>Dikarya</taxon>
        <taxon>Ascomycota</taxon>
        <taxon>Pezizomycotina</taxon>
        <taxon>Sordariomycetes</taxon>
        <taxon>Hypocreomycetidae</taxon>
        <taxon>Hypocreales</taxon>
        <taxon>Stachybotryaceae</taxon>
        <taxon>Stachybotrys</taxon>
    </lineage>
</organism>